<evidence type="ECO:0000259" key="4">
    <source>
        <dbReference type="PROSITE" id="PS50893"/>
    </source>
</evidence>
<dbReference type="InterPro" id="IPR003593">
    <property type="entry name" value="AAA+_ATPase"/>
</dbReference>
<evidence type="ECO:0000256" key="3">
    <source>
        <dbReference type="ARBA" id="ARBA00022840"/>
    </source>
</evidence>
<sequence length="215" mass="22475">MSLALDAITFKYRGTTRPILAEISLEVPSGTSVALMAPSGAGKSTLLSIAGLLLAPDSGSVAINGTRRSVRDGPVLLGKEVGWILQSVNLLARRSALDNVALPRLARGARRRNELSHAEELLGAVGLHGDLQRPARKYSGGEAQRIGVARALMSSPAVLIADEPTANLDLATARDVARALFGAARERTALLIATHDEAIASMADRVITLETSAAL</sequence>
<comment type="caution">
    <text evidence="5">The sequence shown here is derived from an EMBL/GenBank/DDBJ whole genome shotgun (WGS) entry which is preliminary data.</text>
</comment>
<dbReference type="AlphaFoldDB" id="A0A9D5Z1H0"/>
<dbReference type="Pfam" id="PF00005">
    <property type="entry name" value="ABC_tran"/>
    <property type="match status" value="1"/>
</dbReference>
<dbReference type="PROSITE" id="PS50893">
    <property type="entry name" value="ABC_TRANSPORTER_2"/>
    <property type="match status" value="1"/>
</dbReference>
<organism evidence="5 6">
    <name type="scientific">Oerskovia douganii</name>
    <dbReference type="NCBI Taxonomy" id="2762210"/>
    <lineage>
        <taxon>Bacteria</taxon>
        <taxon>Bacillati</taxon>
        <taxon>Actinomycetota</taxon>
        <taxon>Actinomycetes</taxon>
        <taxon>Micrococcales</taxon>
        <taxon>Cellulomonadaceae</taxon>
        <taxon>Oerskovia</taxon>
    </lineage>
</organism>
<protein>
    <submittedName>
        <fullName evidence="5">ATP-binding cassette domain-containing protein</fullName>
    </submittedName>
</protein>
<gene>
    <name evidence="5" type="ORF">H9623_18465</name>
</gene>
<evidence type="ECO:0000256" key="2">
    <source>
        <dbReference type="ARBA" id="ARBA00022741"/>
    </source>
</evidence>
<dbReference type="EMBL" id="JACSPN010000039">
    <property type="protein sequence ID" value="MBE7702279.1"/>
    <property type="molecule type" value="Genomic_DNA"/>
</dbReference>
<keyword evidence="3 5" id="KW-0067">ATP-binding</keyword>
<proteinExistence type="inferred from homology"/>
<dbReference type="SMART" id="SM00382">
    <property type="entry name" value="AAA"/>
    <property type="match status" value="1"/>
</dbReference>
<dbReference type="GO" id="GO:0005886">
    <property type="term" value="C:plasma membrane"/>
    <property type="evidence" value="ECO:0007669"/>
    <property type="project" value="TreeGrafter"/>
</dbReference>
<dbReference type="PROSITE" id="PS00211">
    <property type="entry name" value="ABC_TRANSPORTER_1"/>
    <property type="match status" value="1"/>
</dbReference>
<comment type="similarity">
    <text evidence="1">Belongs to the ABC transporter superfamily.</text>
</comment>
<accession>A0A9D5Z1H0</accession>
<dbReference type="SUPFAM" id="SSF52540">
    <property type="entry name" value="P-loop containing nucleoside triphosphate hydrolases"/>
    <property type="match status" value="1"/>
</dbReference>
<evidence type="ECO:0000256" key="1">
    <source>
        <dbReference type="ARBA" id="ARBA00005417"/>
    </source>
</evidence>
<dbReference type="GO" id="GO:0022857">
    <property type="term" value="F:transmembrane transporter activity"/>
    <property type="evidence" value="ECO:0007669"/>
    <property type="project" value="TreeGrafter"/>
</dbReference>
<dbReference type="RefSeq" id="WP_193721471.1">
    <property type="nucleotide sequence ID" value="NZ_JACSPN010000039.1"/>
</dbReference>
<keyword evidence="2" id="KW-0547">Nucleotide-binding</keyword>
<dbReference type="Gene3D" id="3.40.50.300">
    <property type="entry name" value="P-loop containing nucleotide triphosphate hydrolases"/>
    <property type="match status" value="1"/>
</dbReference>
<keyword evidence="6" id="KW-1185">Reference proteome</keyword>
<dbReference type="InterPro" id="IPR015854">
    <property type="entry name" value="ABC_transpr_LolD-like"/>
</dbReference>
<dbReference type="GO" id="GO:0016887">
    <property type="term" value="F:ATP hydrolysis activity"/>
    <property type="evidence" value="ECO:0007669"/>
    <property type="project" value="InterPro"/>
</dbReference>
<dbReference type="InterPro" id="IPR003439">
    <property type="entry name" value="ABC_transporter-like_ATP-bd"/>
</dbReference>
<dbReference type="InterPro" id="IPR017871">
    <property type="entry name" value="ABC_transporter-like_CS"/>
</dbReference>
<dbReference type="PANTHER" id="PTHR24220">
    <property type="entry name" value="IMPORT ATP-BINDING PROTEIN"/>
    <property type="match status" value="1"/>
</dbReference>
<dbReference type="PANTHER" id="PTHR24220:SF689">
    <property type="entry name" value="LIPOPROTEIN-RELEASING SYSTEM ATP-BINDING PROTEIN LOLD"/>
    <property type="match status" value="1"/>
</dbReference>
<dbReference type="GO" id="GO:0005524">
    <property type="term" value="F:ATP binding"/>
    <property type="evidence" value="ECO:0007669"/>
    <property type="project" value="UniProtKB-KW"/>
</dbReference>
<dbReference type="InterPro" id="IPR027417">
    <property type="entry name" value="P-loop_NTPase"/>
</dbReference>
<evidence type="ECO:0000313" key="5">
    <source>
        <dbReference type="EMBL" id="MBE7702279.1"/>
    </source>
</evidence>
<evidence type="ECO:0000313" key="6">
    <source>
        <dbReference type="Proteomes" id="UP000822993"/>
    </source>
</evidence>
<feature type="domain" description="ABC transporter" evidence="4">
    <location>
        <begin position="3"/>
        <end position="215"/>
    </location>
</feature>
<name>A0A9D5Z1H0_9CELL</name>
<reference evidence="5 6" key="1">
    <citation type="submission" date="2020-08" db="EMBL/GenBank/DDBJ databases">
        <title>A Genomic Blueprint of the Chicken Gut Microbiome.</title>
        <authorList>
            <person name="Gilroy R."/>
            <person name="Ravi A."/>
            <person name="Getino M."/>
            <person name="Pursley I."/>
            <person name="Horton D.L."/>
            <person name="Alikhan N.-F."/>
            <person name="Baker D."/>
            <person name="Gharbi K."/>
            <person name="Hall N."/>
            <person name="Watson M."/>
            <person name="Adriaenssens E.M."/>
            <person name="Foster-Nyarko E."/>
            <person name="Jarju S."/>
            <person name="Secka A."/>
            <person name="Antonio M."/>
            <person name="Oren A."/>
            <person name="Chaudhuri R."/>
            <person name="La Ragione R.M."/>
            <person name="Hildebrand F."/>
            <person name="Pallen M.J."/>
        </authorList>
    </citation>
    <scope>NUCLEOTIDE SEQUENCE [LARGE SCALE GENOMIC DNA]</scope>
    <source>
        <strain evidence="5 6">Sa1BUA8</strain>
    </source>
</reference>
<dbReference type="Proteomes" id="UP000822993">
    <property type="component" value="Unassembled WGS sequence"/>
</dbReference>